<sequence>MWELQAQCPPTHPSYHPNQDFDNPGPSQISYDYGITLVYHELPDEPTDDPFDAPNPSGSFREALGRSVEAAEIQAKEAE</sequence>
<dbReference type="Proteomes" id="UP000275772">
    <property type="component" value="Unassembled WGS sequence"/>
</dbReference>
<dbReference type="VEuPathDB" id="FungiDB:BLGHR1_10173"/>
<name>A0A383UHU7_BLUHO</name>
<dbReference type="AlphaFoldDB" id="A0A383UHU7"/>
<feature type="region of interest" description="Disordered" evidence="1">
    <location>
        <begin position="1"/>
        <end position="28"/>
    </location>
</feature>
<feature type="region of interest" description="Disordered" evidence="1">
    <location>
        <begin position="42"/>
        <end position="61"/>
    </location>
</feature>
<feature type="compositionally biased region" description="Polar residues" evidence="1">
    <location>
        <begin position="16"/>
        <end position="28"/>
    </location>
</feature>
<accession>A0A383UHU7</accession>
<evidence type="ECO:0000256" key="1">
    <source>
        <dbReference type="SAM" id="MobiDB-lite"/>
    </source>
</evidence>
<proteinExistence type="predicted"/>
<organism evidence="2 3">
    <name type="scientific">Blumeria hordei</name>
    <name type="common">Barley powdery mildew</name>
    <name type="synonym">Blumeria graminis f. sp. hordei</name>
    <dbReference type="NCBI Taxonomy" id="2867405"/>
    <lineage>
        <taxon>Eukaryota</taxon>
        <taxon>Fungi</taxon>
        <taxon>Dikarya</taxon>
        <taxon>Ascomycota</taxon>
        <taxon>Pezizomycotina</taxon>
        <taxon>Leotiomycetes</taxon>
        <taxon>Erysiphales</taxon>
        <taxon>Erysiphaceae</taxon>
        <taxon>Blumeria</taxon>
    </lineage>
</organism>
<reference evidence="2 3" key="1">
    <citation type="submission" date="2017-11" db="EMBL/GenBank/DDBJ databases">
        <authorList>
            <person name="Kracher B."/>
        </authorList>
    </citation>
    <scope>NUCLEOTIDE SEQUENCE [LARGE SCALE GENOMIC DNA]</scope>
    <source>
        <strain evidence="2 3">RACE1</strain>
    </source>
</reference>
<evidence type="ECO:0000313" key="2">
    <source>
        <dbReference type="EMBL" id="SZE99422.1"/>
    </source>
</evidence>
<protein>
    <submittedName>
        <fullName evidence="2">Uncharacterized protein</fullName>
    </submittedName>
</protein>
<gene>
    <name evidence="2" type="ORF">BLGHR1_10173</name>
</gene>
<evidence type="ECO:0000313" key="3">
    <source>
        <dbReference type="Proteomes" id="UP000275772"/>
    </source>
</evidence>
<dbReference type="EMBL" id="UNSH01000001">
    <property type="protein sequence ID" value="SZE99422.1"/>
    <property type="molecule type" value="Genomic_DNA"/>
</dbReference>